<dbReference type="Proteomes" id="UP000701801">
    <property type="component" value="Unassembled WGS sequence"/>
</dbReference>
<dbReference type="AlphaFoldDB" id="A0A9N9LHD2"/>
<feature type="compositionally biased region" description="Basic residues" evidence="1">
    <location>
        <begin position="7"/>
        <end position="18"/>
    </location>
</feature>
<organism evidence="2 3">
    <name type="scientific">Hymenoscyphus albidus</name>
    <dbReference type="NCBI Taxonomy" id="595503"/>
    <lineage>
        <taxon>Eukaryota</taxon>
        <taxon>Fungi</taxon>
        <taxon>Dikarya</taxon>
        <taxon>Ascomycota</taxon>
        <taxon>Pezizomycotina</taxon>
        <taxon>Leotiomycetes</taxon>
        <taxon>Helotiales</taxon>
        <taxon>Helotiaceae</taxon>
        <taxon>Hymenoscyphus</taxon>
    </lineage>
</organism>
<sequence length="96" mass="10743">MSTIPQLRKRVTSHTRRRSNAEPKPPTSTEAVVVESAPSKENRLSRLPSTVSQLDIIHEVDEVKREDVKETVGDGAAWWKSLRAYGGDIIGRFCGR</sequence>
<protein>
    <submittedName>
        <fullName evidence="2">Uncharacterized protein</fullName>
    </submittedName>
</protein>
<dbReference type="EMBL" id="CAJVRM010000080">
    <property type="protein sequence ID" value="CAG8973773.1"/>
    <property type="molecule type" value="Genomic_DNA"/>
</dbReference>
<name>A0A9N9LHD2_9HELO</name>
<feature type="region of interest" description="Disordered" evidence="1">
    <location>
        <begin position="1"/>
        <end position="46"/>
    </location>
</feature>
<keyword evidence="3" id="KW-1185">Reference proteome</keyword>
<reference evidence="2" key="1">
    <citation type="submission" date="2021-07" db="EMBL/GenBank/DDBJ databases">
        <authorList>
            <person name="Durling M."/>
        </authorList>
    </citation>
    <scope>NUCLEOTIDE SEQUENCE</scope>
</reference>
<dbReference type="OrthoDB" id="10320376at2759"/>
<evidence type="ECO:0000256" key="1">
    <source>
        <dbReference type="SAM" id="MobiDB-lite"/>
    </source>
</evidence>
<accession>A0A9N9LHD2</accession>
<evidence type="ECO:0000313" key="3">
    <source>
        <dbReference type="Proteomes" id="UP000701801"/>
    </source>
</evidence>
<proteinExistence type="predicted"/>
<gene>
    <name evidence="2" type="ORF">HYALB_00006318</name>
</gene>
<evidence type="ECO:0000313" key="2">
    <source>
        <dbReference type="EMBL" id="CAG8973773.1"/>
    </source>
</evidence>
<comment type="caution">
    <text evidence="2">The sequence shown here is derived from an EMBL/GenBank/DDBJ whole genome shotgun (WGS) entry which is preliminary data.</text>
</comment>